<reference evidence="2" key="1">
    <citation type="submission" date="2022-03" db="EMBL/GenBank/DDBJ databases">
        <title>A functionally conserved STORR gene fusion in Papaver species that diverged 16.8 million years ago.</title>
        <authorList>
            <person name="Catania T."/>
        </authorList>
    </citation>
    <scope>NUCLEOTIDE SEQUENCE</scope>
    <source>
        <strain evidence="2">S-191538</strain>
    </source>
</reference>
<evidence type="ECO:0000313" key="3">
    <source>
        <dbReference type="Proteomes" id="UP001177140"/>
    </source>
</evidence>
<sequence length="353" mass="39878">MLTSGRNEELFPDLLDPVATAANDNLNTWLLNSRQQSETATDNDEDDSSDDSSLTDYQSEEYEELRMQTSNNESRLFEGYEELPAAESEDDESGSSYPNKKPKSLEDTHSEQKGYHYLNVYGFYKKTTKMGGFGVIVRDHFGKPVGASAYVQPKGVSLYYHVLQGVEAGLALALEREIYDLKLMCNSSTLDIYLRQIFQVADHGLHGTGRTPYQCGACKTCLRCAIPLTDDEFEIMFPLLARIIDKRSEIMCKSRYFFVTGVRSSLNQAAYHLVKQLAKKPLLSAKPKSVTIKPEKFDDMLKLILYEDAFKGVRLYHQQQRVLKKKNQLLVEKVGVDCSAASVRASFGFHLHS</sequence>
<dbReference type="AlphaFoldDB" id="A0AA41S736"/>
<feature type="compositionally biased region" description="Acidic residues" evidence="1">
    <location>
        <begin position="41"/>
        <end position="50"/>
    </location>
</feature>
<comment type="caution">
    <text evidence="2">The sequence shown here is derived from an EMBL/GenBank/DDBJ whole genome shotgun (WGS) entry which is preliminary data.</text>
</comment>
<dbReference type="Proteomes" id="UP001177140">
    <property type="component" value="Unassembled WGS sequence"/>
</dbReference>
<dbReference type="EMBL" id="JAJJMA010097874">
    <property type="protein sequence ID" value="MCL7030130.1"/>
    <property type="molecule type" value="Genomic_DNA"/>
</dbReference>
<gene>
    <name evidence="2" type="ORF">MKW94_010020</name>
</gene>
<evidence type="ECO:0000256" key="1">
    <source>
        <dbReference type="SAM" id="MobiDB-lite"/>
    </source>
</evidence>
<feature type="region of interest" description="Disordered" evidence="1">
    <location>
        <begin position="85"/>
        <end position="108"/>
    </location>
</feature>
<accession>A0AA41S736</accession>
<feature type="region of interest" description="Disordered" evidence="1">
    <location>
        <begin position="30"/>
        <end position="72"/>
    </location>
</feature>
<evidence type="ECO:0000313" key="2">
    <source>
        <dbReference type="EMBL" id="MCL7030130.1"/>
    </source>
</evidence>
<name>A0AA41S736_PAPNU</name>
<organism evidence="2 3">
    <name type="scientific">Papaver nudicaule</name>
    <name type="common">Iceland poppy</name>
    <dbReference type="NCBI Taxonomy" id="74823"/>
    <lineage>
        <taxon>Eukaryota</taxon>
        <taxon>Viridiplantae</taxon>
        <taxon>Streptophyta</taxon>
        <taxon>Embryophyta</taxon>
        <taxon>Tracheophyta</taxon>
        <taxon>Spermatophyta</taxon>
        <taxon>Magnoliopsida</taxon>
        <taxon>Ranunculales</taxon>
        <taxon>Papaveraceae</taxon>
        <taxon>Papaveroideae</taxon>
        <taxon>Papaver</taxon>
    </lineage>
</organism>
<protein>
    <submittedName>
        <fullName evidence="2">Uncharacterized protein</fullName>
    </submittedName>
</protein>
<keyword evidence="3" id="KW-1185">Reference proteome</keyword>
<proteinExistence type="predicted"/>